<dbReference type="EMBL" id="JAXAFO010000018">
    <property type="protein sequence ID" value="MDX6850023.1"/>
    <property type="molecule type" value="Genomic_DNA"/>
</dbReference>
<reference evidence="1 2" key="1">
    <citation type="submission" date="2023-11" db="EMBL/GenBank/DDBJ databases">
        <title>Gilvimarinus fulvus sp. nov., isolated from the surface of Kelp.</title>
        <authorList>
            <person name="Sun Y.Y."/>
            <person name="Gong Y."/>
            <person name="Du Z.J."/>
        </authorList>
    </citation>
    <scope>NUCLEOTIDE SEQUENCE [LARGE SCALE GENOMIC DNA]</scope>
    <source>
        <strain evidence="1 2">SDUM040013</strain>
    </source>
</reference>
<accession>A0ABU4S2E4</accession>
<organism evidence="1 2">
    <name type="scientific">Gilvimarinus gilvus</name>
    <dbReference type="NCBI Taxonomy" id="3058038"/>
    <lineage>
        <taxon>Bacteria</taxon>
        <taxon>Pseudomonadati</taxon>
        <taxon>Pseudomonadota</taxon>
        <taxon>Gammaproteobacteria</taxon>
        <taxon>Cellvibrionales</taxon>
        <taxon>Cellvibrionaceae</taxon>
        <taxon>Gilvimarinus</taxon>
    </lineage>
</organism>
<dbReference type="RefSeq" id="WP_302722511.1">
    <property type="nucleotide sequence ID" value="NZ_JAULRU010000569.1"/>
</dbReference>
<gene>
    <name evidence="1" type="ORF">SCD92_11680</name>
</gene>
<proteinExistence type="predicted"/>
<evidence type="ECO:0008006" key="3">
    <source>
        <dbReference type="Google" id="ProtNLM"/>
    </source>
</evidence>
<comment type="caution">
    <text evidence="1">The sequence shown here is derived from an EMBL/GenBank/DDBJ whole genome shotgun (WGS) entry which is preliminary data.</text>
</comment>
<sequence length="147" mass="16376">MSVLRNDVQVALNDLHVALLESADHYRYAAEFVTCELASELFKTLAEARDLLASEAEEAIRARGDLPSVPDPDRETGEQLLQRLEAFFSADEAADVMAQGLEREAEFEQLLNAPQMQVIDKNYPSMRRACLQSIDVAREKLNASAAH</sequence>
<keyword evidence="2" id="KW-1185">Reference proteome</keyword>
<dbReference type="Proteomes" id="UP001273505">
    <property type="component" value="Unassembled WGS sequence"/>
</dbReference>
<dbReference type="InterPro" id="IPR012347">
    <property type="entry name" value="Ferritin-like"/>
</dbReference>
<name>A0ABU4S2E4_9GAMM</name>
<evidence type="ECO:0000313" key="2">
    <source>
        <dbReference type="Proteomes" id="UP001273505"/>
    </source>
</evidence>
<evidence type="ECO:0000313" key="1">
    <source>
        <dbReference type="EMBL" id="MDX6850023.1"/>
    </source>
</evidence>
<protein>
    <recommendedName>
        <fullName evidence="3">DUF2383 domain-containing protein</fullName>
    </recommendedName>
</protein>
<dbReference type="Gene3D" id="1.20.1260.10">
    <property type="match status" value="1"/>
</dbReference>